<evidence type="ECO:0000256" key="1">
    <source>
        <dbReference type="SAM" id="MobiDB-lite"/>
    </source>
</evidence>
<dbReference type="EMBL" id="JBFCZG010000006">
    <property type="protein sequence ID" value="KAL3421312.1"/>
    <property type="molecule type" value="Genomic_DNA"/>
</dbReference>
<gene>
    <name evidence="2" type="ORF">PVAG01_07757</name>
</gene>
<name>A0ABR4PDU6_9HELO</name>
<proteinExistence type="predicted"/>
<evidence type="ECO:0000313" key="3">
    <source>
        <dbReference type="Proteomes" id="UP001629113"/>
    </source>
</evidence>
<accession>A0ABR4PDU6</accession>
<comment type="caution">
    <text evidence="2">The sequence shown here is derived from an EMBL/GenBank/DDBJ whole genome shotgun (WGS) entry which is preliminary data.</text>
</comment>
<feature type="region of interest" description="Disordered" evidence="1">
    <location>
        <begin position="1"/>
        <end position="54"/>
    </location>
</feature>
<dbReference type="Proteomes" id="UP001629113">
    <property type="component" value="Unassembled WGS sequence"/>
</dbReference>
<protein>
    <submittedName>
        <fullName evidence="2">Uncharacterized protein</fullName>
    </submittedName>
</protein>
<evidence type="ECO:0000313" key="2">
    <source>
        <dbReference type="EMBL" id="KAL3421312.1"/>
    </source>
</evidence>
<reference evidence="2 3" key="1">
    <citation type="submission" date="2024-06" db="EMBL/GenBank/DDBJ databases">
        <title>Complete genome of Phlyctema vagabunda strain 19-DSS-EL-015.</title>
        <authorList>
            <person name="Fiorenzani C."/>
        </authorList>
    </citation>
    <scope>NUCLEOTIDE SEQUENCE [LARGE SCALE GENOMIC DNA]</scope>
    <source>
        <strain evidence="2 3">19-DSS-EL-015</strain>
    </source>
</reference>
<keyword evidence="3" id="KW-1185">Reference proteome</keyword>
<feature type="compositionally biased region" description="Basic and acidic residues" evidence="1">
    <location>
        <begin position="24"/>
        <end position="34"/>
    </location>
</feature>
<organism evidence="2 3">
    <name type="scientific">Phlyctema vagabunda</name>
    <dbReference type="NCBI Taxonomy" id="108571"/>
    <lineage>
        <taxon>Eukaryota</taxon>
        <taxon>Fungi</taxon>
        <taxon>Dikarya</taxon>
        <taxon>Ascomycota</taxon>
        <taxon>Pezizomycotina</taxon>
        <taxon>Leotiomycetes</taxon>
        <taxon>Helotiales</taxon>
        <taxon>Dermateaceae</taxon>
        <taxon>Phlyctema</taxon>
    </lineage>
</organism>
<sequence length="436" mass="48783">MSAANQDWAVASGEEPAALPLPHEQAKPSTDKFAQDATTDQYGDGDGEDAFREPKATFQIDPEDDQRFGEFVEPAKVPGVLEDRLAPWQAVGKVADTYAGFHYTNTGKTPTSKLIFSDAQHRRGSLHILLRYHRSMTPDLNPIAATHHTVNIEIQFKDITRFHFREIDNGLTRDDLQEETGFGEGTRGIMNVDGLSELLVLVEADATQCLVQNSILPALMNEEDHTMARKIIEACQRATIDNPISIKFLLKDRLERESSLLVPQLVDAYLGTIQDRKLDPLKQYLRGPPRAGTLTKGNTVPWDELPRVPVQRAKVIHADKMEYSLNQVYGRVGEAFFEEQIVQEHIGVEFEAGHIALPDSVTVGELPNAYIGFFKFEGTGVLRPQPGDSYQVEYFAFEKPYPQHFVEKSGLHFYKGTLLNDCQFAAALSEDLEAEP</sequence>